<dbReference type="InterPro" id="IPR001789">
    <property type="entry name" value="Sig_transdc_resp-reg_receiver"/>
</dbReference>
<dbReference type="InterPro" id="IPR039420">
    <property type="entry name" value="WalR-like"/>
</dbReference>
<sequence length="197" mass="21170">MAVRVAVVDPLPMFRHGVVTVLVAAGHVVDTPPDVLRWAARRRHACVLLSIRAEADWALLRNLSADPPATVIALLDEATAVAGARAVRAGARSVLPRAVTARLLRRTVEATMDGQAVLPPEVLGLLAATVTPDVAPSAMDRAVWLHHLAAGGTVAELADRLGYSERAMYRLLRSLYRDMGVRTRLEAVLRARESGLV</sequence>
<protein>
    <submittedName>
        <fullName evidence="4">Response regulator transcription factor</fullName>
    </submittedName>
</protein>
<dbReference type="GO" id="GO:0000160">
    <property type="term" value="P:phosphorelay signal transduction system"/>
    <property type="evidence" value="ECO:0007669"/>
    <property type="project" value="InterPro"/>
</dbReference>
<evidence type="ECO:0000259" key="3">
    <source>
        <dbReference type="PROSITE" id="PS50110"/>
    </source>
</evidence>
<reference evidence="4" key="1">
    <citation type="submission" date="2020-11" db="EMBL/GenBank/DDBJ databases">
        <title>Isolation and identification of active actinomycetes.</title>
        <authorList>
            <person name="Sun X."/>
        </authorList>
    </citation>
    <scope>NUCLEOTIDE SEQUENCE</scope>
    <source>
        <strain evidence="4">NEAU-A11</strain>
    </source>
</reference>
<dbReference type="Gene3D" id="1.10.10.10">
    <property type="entry name" value="Winged helix-like DNA-binding domain superfamily/Winged helix DNA-binding domain"/>
    <property type="match status" value="1"/>
</dbReference>
<dbReference type="SUPFAM" id="SSF52172">
    <property type="entry name" value="CheY-like"/>
    <property type="match status" value="1"/>
</dbReference>
<dbReference type="PROSITE" id="PS50110">
    <property type="entry name" value="RESPONSE_REGULATORY"/>
    <property type="match status" value="1"/>
</dbReference>
<dbReference type="InterPro" id="IPR011006">
    <property type="entry name" value="CheY-like_superfamily"/>
</dbReference>
<dbReference type="EMBL" id="JADQTO010000046">
    <property type="protein sequence ID" value="MBG0568849.1"/>
    <property type="molecule type" value="Genomic_DNA"/>
</dbReference>
<evidence type="ECO:0000256" key="1">
    <source>
        <dbReference type="ARBA" id="ARBA00023125"/>
    </source>
</evidence>
<dbReference type="InterPro" id="IPR036388">
    <property type="entry name" value="WH-like_DNA-bd_sf"/>
</dbReference>
<name>A0A931CHS7_9ACTN</name>
<keyword evidence="5" id="KW-1185">Reference proteome</keyword>
<evidence type="ECO:0000313" key="5">
    <source>
        <dbReference type="Proteomes" id="UP000598146"/>
    </source>
</evidence>
<dbReference type="Gene3D" id="3.40.50.2300">
    <property type="match status" value="1"/>
</dbReference>
<keyword evidence="1" id="KW-0238">DNA-binding</keyword>
<dbReference type="GO" id="GO:0003677">
    <property type="term" value="F:DNA binding"/>
    <property type="evidence" value="ECO:0007669"/>
    <property type="project" value="UniProtKB-KW"/>
</dbReference>
<gene>
    <name evidence="4" type="ORF">I4J89_46300</name>
</gene>
<evidence type="ECO:0000256" key="2">
    <source>
        <dbReference type="PROSITE-ProRule" id="PRU00169"/>
    </source>
</evidence>
<accession>A0A931CHS7</accession>
<organism evidence="4 5">
    <name type="scientific">Actinoplanes aureus</name>
    <dbReference type="NCBI Taxonomy" id="2792083"/>
    <lineage>
        <taxon>Bacteria</taxon>
        <taxon>Bacillati</taxon>
        <taxon>Actinomycetota</taxon>
        <taxon>Actinomycetes</taxon>
        <taxon>Micromonosporales</taxon>
        <taxon>Micromonosporaceae</taxon>
        <taxon>Actinoplanes</taxon>
    </lineage>
</organism>
<comment type="caution">
    <text evidence="4">The sequence shown here is derived from an EMBL/GenBank/DDBJ whole genome shotgun (WGS) entry which is preliminary data.</text>
</comment>
<dbReference type="SMART" id="SM00421">
    <property type="entry name" value="HTH_LUXR"/>
    <property type="match status" value="1"/>
</dbReference>
<dbReference type="AlphaFoldDB" id="A0A931CHS7"/>
<dbReference type="SUPFAM" id="SSF46894">
    <property type="entry name" value="C-terminal effector domain of the bipartite response regulators"/>
    <property type="match status" value="1"/>
</dbReference>
<dbReference type="GO" id="GO:0006355">
    <property type="term" value="P:regulation of DNA-templated transcription"/>
    <property type="evidence" value="ECO:0007669"/>
    <property type="project" value="InterPro"/>
</dbReference>
<proteinExistence type="predicted"/>
<dbReference type="RefSeq" id="WP_196420615.1">
    <property type="nucleotide sequence ID" value="NZ_JADQTO010000046.1"/>
</dbReference>
<dbReference type="Proteomes" id="UP000598146">
    <property type="component" value="Unassembled WGS sequence"/>
</dbReference>
<comment type="caution">
    <text evidence="2">Lacks conserved residue(s) required for the propagation of feature annotation.</text>
</comment>
<feature type="domain" description="Response regulatory" evidence="3">
    <location>
        <begin position="4"/>
        <end position="112"/>
    </location>
</feature>
<dbReference type="InterPro" id="IPR016032">
    <property type="entry name" value="Sig_transdc_resp-reg_C-effctor"/>
</dbReference>
<evidence type="ECO:0000313" key="4">
    <source>
        <dbReference type="EMBL" id="MBG0568849.1"/>
    </source>
</evidence>
<dbReference type="InterPro" id="IPR000792">
    <property type="entry name" value="Tscrpt_reg_LuxR_C"/>
</dbReference>
<dbReference type="PANTHER" id="PTHR43214">
    <property type="entry name" value="TWO-COMPONENT RESPONSE REGULATOR"/>
    <property type="match status" value="1"/>
</dbReference>